<evidence type="ECO:0000256" key="2">
    <source>
        <dbReference type="ARBA" id="ARBA00022729"/>
    </source>
</evidence>
<dbReference type="EMBL" id="VICE01000120">
    <property type="protein sequence ID" value="TQD41466.1"/>
    <property type="molecule type" value="Genomic_DNA"/>
</dbReference>
<dbReference type="OrthoDB" id="9814639at2"/>
<organism evidence="4 5">
    <name type="scientific">Marilutibacter aestuarii</name>
    <dbReference type="NCBI Taxonomy" id="1706195"/>
    <lineage>
        <taxon>Bacteria</taxon>
        <taxon>Pseudomonadati</taxon>
        <taxon>Pseudomonadota</taxon>
        <taxon>Gammaproteobacteria</taxon>
        <taxon>Lysobacterales</taxon>
        <taxon>Lysobacteraceae</taxon>
        <taxon>Marilutibacter</taxon>
    </lineage>
</organism>
<dbReference type="Proteomes" id="UP000318212">
    <property type="component" value="Unassembled WGS sequence"/>
</dbReference>
<dbReference type="Pfam" id="PF01522">
    <property type="entry name" value="Polysacc_deac_1"/>
    <property type="match status" value="1"/>
</dbReference>
<dbReference type="Gene3D" id="3.20.20.370">
    <property type="entry name" value="Glycoside hydrolase/deacetylase"/>
    <property type="match status" value="1"/>
</dbReference>
<name>A0A507ZUI7_9GAMM</name>
<evidence type="ECO:0000256" key="1">
    <source>
        <dbReference type="ARBA" id="ARBA00004613"/>
    </source>
</evidence>
<accession>A0A507ZUI7</accession>
<dbReference type="GO" id="GO:0016810">
    <property type="term" value="F:hydrolase activity, acting on carbon-nitrogen (but not peptide) bonds"/>
    <property type="evidence" value="ECO:0007669"/>
    <property type="project" value="InterPro"/>
</dbReference>
<dbReference type="SUPFAM" id="SSF88713">
    <property type="entry name" value="Glycoside hydrolase/deacetylase"/>
    <property type="match status" value="1"/>
</dbReference>
<dbReference type="GO" id="GO:0005576">
    <property type="term" value="C:extracellular region"/>
    <property type="evidence" value="ECO:0007669"/>
    <property type="project" value="UniProtKB-SubCell"/>
</dbReference>
<keyword evidence="5" id="KW-1185">Reference proteome</keyword>
<feature type="domain" description="NodB homology" evidence="3">
    <location>
        <begin position="207"/>
        <end position="270"/>
    </location>
</feature>
<dbReference type="GO" id="GO:0005975">
    <property type="term" value="P:carbohydrate metabolic process"/>
    <property type="evidence" value="ECO:0007669"/>
    <property type="project" value="InterPro"/>
</dbReference>
<dbReference type="PANTHER" id="PTHR34216:SF3">
    <property type="entry name" value="POLY-BETA-1,6-N-ACETYL-D-GLUCOSAMINE N-DEACETYLASE"/>
    <property type="match status" value="1"/>
</dbReference>
<proteinExistence type="predicted"/>
<dbReference type="InterPro" id="IPR002509">
    <property type="entry name" value="NODB_dom"/>
</dbReference>
<evidence type="ECO:0000259" key="3">
    <source>
        <dbReference type="Pfam" id="PF01522"/>
    </source>
</evidence>
<protein>
    <submittedName>
        <fullName evidence="4">Polysaccharide deacetylase family protein</fullName>
    </submittedName>
</protein>
<comment type="subcellular location">
    <subcellularLocation>
        <location evidence="1">Secreted</location>
    </subcellularLocation>
</comment>
<gene>
    <name evidence="4" type="ORF">FKV25_12755</name>
</gene>
<dbReference type="AlphaFoldDB" id="A0A507ZUI7"/>
<reference evidence="4 5" key="1">
    <citation type="submission" date="2019-06" db="EMBL/GenBank/DDBJ databases">
        <title>Lysobacter alkalisoli sp. nov. isolated from saline soil.</title>
        <authorList>
            <person name="Sun J.-Q."/>
            <person name="Xu L."/>
        </authorList>
    </citation>
    <scope>NUCLEOTIDE SEQUENCE [LARGE SCALE GENOMIC DNA]</scope>
    <source>
        <strain evidence="4 5">JCM 31130</strain>
    </source>
</reference>
<dbReference type="RefSeq" id="WP_141519183.1">
    <property type="nucleotide sequence ID" value="NZ_VICE01000120.1"/>
</dbReference>
<evidence type="ECO:0000313" key="5">
    <source>
        <dbReference type="Proteomes" id="UP000318212"/>
    </source>
</evidence>
<dbReference type="CDD" id="cd10918">
    <property type="entry name" value="CE4_NodB_like_5s_6s"/>
    <property type="match status" value="1"/>
</dbReference>
<dbReference type="InterPro" id="IPR011330">
    <property type="entry name" value="Glyco_hydro/deAcase_b/a-brl"/>
</dbReference>
<evidence type="ECO:0000313" key="4">
    <source>
        <dbReference type="EMBL" id="TQD41466.1"/>
    </source>
</evidence>
<comment type="caution">
    <text evidence="4">The sequence shown here is derived from an EMBL/GenBank/DDBJ whole genome shotgun (WGS) entry which is preliminary data.</text>
</comment>
<keyword evidence="2" id="KW-0732">Signal</keyword>
<sequence length="343" mass="39038">MTRVNGWIRYLCALAFHYSGLDAFYRLASGRGLVVLMLHRLRDEHDYYPLSTRIDTLSRLVQWLRQDDVLVSLDEGLARLQRGPRRVVNYAITLDDGYLDNLRLLDGEVLGTPATVYVATGHIGGEPIWAYRLSRAVETRSRDLLDLGSHGLGRFDLSRPAERERALQLLPPWLKQLSHDEFEARLGELLQQLRPSEPVDARRDMMDWSDVRTLDEKGIDIGGHTCSHVLLSRVDDATARMEIEECTRDIERELGRRPRHFAYPNGTSQDFGERDVDLVKRSGYATAATSIEGVNRPGTSHYLLLRHNVHDTRYRAPDGTLSRALFFSETSGLLGMLRTRLSA</sequence>
<dbReference type="PANTHER" id="PTHR34216">
    <property type="match status" value="1"/>
</dbReference>
<dbReference type="InterPro" id="IPR051398">
    <property type="entry name" value="Polysacch_Deacetylase"/>
</dbReference>